<feature type="transmembrane region" description="Helical" evidence="1">
    <location>
        <begin position="67"/>
        <end position="86"/>
    </location>
</feature>
<keyword evidence="1" id="KW-0812">Transmembrane</keyword>
<dbReference type="Proteomes" id="UP000245489">
    <property type="component" value="Unassembled WGS sequence"/>
</dbReference>
<dbReference type="EMBL" id="QGGO01000005">
    <property type="protein sequence ID" value="PWK27914.1"/>
    <property type="molecule type" value="Genomic_DNA"/>
</dbReference>
<keyword evidence="1" id="KW-0472">Membrane</keyword>
<gene>
    <name evidence="2" type="ORF">LV89_01321</name>
</gene>
<proteinExistence type="predicted"/>
<evidence type="ECO:0000256" key="1">
    <source>
        <dbReference type="SAM" id="Phobius"/>
    </source>
</evidence>
<comment type="caution">
    <text evidence="2">The sequence shown here is derived from an EMBL/GenBank/DDBJ whole genome shotgun (WGS) entry which is preliminary data.</text>
</comment>
<reference evidence="2 3" key="1">
    <citation type="submission" date="2018-05" db="EMBL/GenBank/DDBJ databases">
        <title>Genomic Encyclopedia of Archaeal and Bacterial Type Strains, Phase II (KMG-II): from individual species to whole genera.</title>
        <authorList>
            <person name="Goeker M."/>
        </authorList>
    </citation>
    <scope>NUCLEOTIDE SEQUENCE [LARGE SCALE GENOMIC DNA]</scope>
    <source>
        <strain evidence="2 3">DSM 22214</strain>
    </source>
</reference>
<accession>A0A316EXI0</accession>
<name>A0A316EXI0_9BACT</name>
<evidence type="ECO:0000313" key="2">
    <source>
        <dbReference type="EMBL" id="PWK27914.1"/>
    </source>
</evidence>
<organism evidence="2 3">
    <name type="scientific">Arcicella aurantiaca</name>
    <dbReference type="NCBI Taxonomy" id="591202"/>
    <lineage>
        <taxon>Bacteria</taxon>
        <taxon>Pseudomonadati</taxon>
        <taxon>Bacteroidota</taxon>
        <taxon>Cytophagia</taxon>
        <taxon>Cytophagales</taxon>
        <taxon>Flectobacillaceae</taxon>
        <taxon>Arcicella</taxon>
    </lineage>
</organism>
<feature type="transmembrane region" description="Helical" evidence="1">
    <location>
        <begin position="92"/>
        <end position="113"/>
    </location>
</feature>
<dbReference type="AlphaFoldDB" id="A0A316EXI0"/>
<keyword evidence="1" id="KW-1133">Transmembrane helix</keyword>
<evidence type="ECO:0000313" key="3">
    <source>
        <dbReference type="Proteomes" id="UP000245489"/>
    </source>
</evidence>
<keyword evidence="3" id="KW-1185">Reference proteome</keyword>
<sequence length="118" mass="13449">MVTIYSLLLGLPALFAPSLSLEYFHAHPDSVHEQAFVNFLGGYQIAMGYWGYIAYHSTDKNTRKGWLSAVAFLTLLAIIIYGFNVYVRKIEFYNTMAIDLTIWLLIALGALFFRSKEN</sequence>
<feature type="transmembrane region" description="Helical" evidence="1">
    <location>
        <begin position="36"/>
        <end position="55"/>
    </location>
</feature>
<protein>
    <submittedName>
        <fullName evidence="2">Uncharacterized protein</fullName>
    </submittedName>
</protein>